<evidence type="ECO:0000313" key="3">
    <source>
        <dbReference type="EMBL" id="MEL1247341.1"/>
    </source>
</evidence>
<keyword evidence="3" id="KW-0808">Transferase</keyword>
<comment type="caution">
    <text evidence="3">The sequence shown here is derived from an EMBL/GenBank/DDBJ whole genome shotgun (WGS) entry which is preliminary data.</text>
</comment>
<dbReference type="RefSeq" id="WP_341682294.1">
    <property type="nucleotide sequence ID" value="NZ_JBBYHT010000001.1"/>
</dbReference>
<dbReference type="InterPro" id="IPR013783">
    <property type="entry name" value="Ig-like_fold"/>
</dbReference>
<evidence type="ECO:0000256" key="1">
    <source>
        <dbReference type="SAM" id="Phobius"/>
    </source>
</evidence>
<protein>
    <submittedName>
        <fullName evidence="3">Histidine kinase</fullName>
    </submittedName>
</protein>
<dbReference type="SUPFAM" id="SSF55874">
    <property type="entry name" value="ATPase domain of HSP90 chaperone/DNA topoisomerase II/histidine kinase"/>
    <property type="match status" value="1"/>
</dbReference>
<dbReference type="InterPro" id="IPR050640">
    <property type="entry name" value="Bact_2-comp_sensor_kinase"/>
</dbReference>
<name>A0ABU9I4K2_9FLAO</name>
<evidence type="ECO:0000313" key="4">
    <source>
        <dbReference type="Proteomes" id="UP001393056"/>
    </source>
</evidence>
<dbReference type="PANTHER" id="PTHR34220:SF7">
    <property type="entry name" value="SENSOR HISTIDINE KINASE YPDA"/>
    <property type="match status" value="1"/>
</dbReference>
<keyword evidence="1" id="KW-0812">Transmembrane</keyword>
<feature type="domain" description="Signal transduction histidine kinase internal region" evidence="2">
    <location>
        <begin position="120"/>
        <end position="198"/>
    </location>
</feature>
<feature type="transmembrane region" description="Helical" evidence="1">
    <location>
        <begin position="70"/>
        <end position="92"/>
    </location>
</feature>
<dbReference type="InterPro" id="IPR010559">
    <property type="entry name" value="Sig_transdc_His_kin_internal"/>
</dbReference>
<evidence type="ECO:0000259" key="2">
    <source>
        <dbReference type="Pfam" id="PF06580"/>
    </source>
</evidence>
<keyword evidence="1" id="KW-1133">Transmembrane helix</keyword>
<dbReference type="EMBL" id="JBBYHT010000001">
    <property type="protein sequence ID" value="MEL1247341.1"/>
    <property type="molecule type" value="Genomic_DNA"/>
</dbReference>
<dbReference type="Gene3D" id="3.30.565.10">
    <property type="entry name" value="Histidine kinase-like ATPase, C-terminal domain"/>
    <property type="match status" value="1"/>
</dbReference>
<dbReference type="Pfam" id="PF06580">
    <property type="entry name" value="His_kinase"/>
    <property type="match status" value="1"/>
</dbReference>
<dbReference type="InterPro" id="IPR036890">
    <property type="entry name" value="HATPase_C_sf"/>
</dbReference>
<dbReference type="Gene3D" id="2.60.40.10">
    <property type="entry name" value="Immunoglobulins"/>
    <property type="match status" value="1"/>
</dbReference>
<dbReference type="GO" id="GO:0016301">
    <property type="term" value="F:kinase activity"/>
    <property type="evidence" value="ECO:0007669"/>
    <property type="project" value="UniProtKB-KW"/>
</dbReference>
<keyword evidence="1" id="KW-0472">Membrane</keyword>
<keyword evidence="3" id="KW-0418">Kinase</keyword>
<reference evidence="3 4" key="1">
    <citation type="submission" date="2024-04" db="EMBL/GenBank/DDBJ databases">
        <title>Flavobacterium sp. DGU41 16S ribosomal RNA gene Genome sequencing and assembly.</title>
        <authorList>
            <person name="Park S."/>
        </authorList>
    </citation>
    <scope>NUCLEOTIDE SEQUENCE [LARGE SCALE GENOMIC DNA]</scope>
    <source>
        <strain evidence="3 4">DGU41</strain>
    </source>
</reference>
<keyword evidence="4" id="KW-1185">Reference proteome</keyword>
<dbReference type="PANTHER" id="PTHR34220">
    <property type="entry name" value="SENSOR HISTIDINE KINASE YPDA"/>
    <property type="match status" value="1"/>
</dbReference>
<organism evidence="3 4">
    <name type="scientific">Flavobacterium helocola</name>
    <dbReference type="NCBI Taxonomy" id="3139139"/>
    <lineage>
        <taxon>Bacteria</taxon>
        <taxon>Pseudomonadati</taxon>
        <taxon>Bacteroidota</taxon>
        <taxon>Flavobacteriia</taxon>
        <taxon>Flavobacteriales</taxon>
        <taxon>Flavobacteriaceae</taxon>
        <taxon>Flavobacterium</taxon>
    </lineage>
</organism>
<sequence length="328" mass="38259">MNFSVLSFIPNEKKSVLYKINDGNWNRLDADNKNLILSSLSPGDYNLFLKIDANYETKIKQIDFKINKPFWLNTFFLIYMSLIIIALLYTFYKYQIQKIEKKNQLLLDKVNLEKNLNQSKLKAIKSQMNPHFFYNALNTIQSYILSNDKKQAVSYLSKFSTLTRTILEMSEKENITLSEEIKTLGLYLDIEKARFDEDFSYEMNIAYGIDIENIKIPSMLLQPYVENAVKHGLLHKKGEKKLTIDFERILDSLKITIDDNGIGRQKSAELNAIKNKDHLSFATEAMQNRIALLNQYKQKNIAINFDDKFNKNERSLGTKVIIEIPITY</sequence>
<gene>
    <name evidence="3" type="ORF">AAEO58_04725</name>
</gene>
<dbReference type="Proteomes" id="UP001393056">
    <property type="component" value="Unassembled WGS sequence"/>
</dbReference>
<proteinExistence type="predicted"/>
<accession>A0ABU9I4K2</accession>